<accession>A0A1V0SLE0</accession>
<dbReference type="EMBL" id="KY684113">
    <property type="protein sequence ID" value="ARF12444.1"/>
    <property type="molecule type" value="Genomic_DNA"/>
</dbReference>
<reference evidence="1" key="1">
    <citation type="journal article" date="2017" name="Science">
        <title>Giant viruses with an expanded complement of translation system components.</title>
        <authorList>
            <person name="Schulz F."/>
            <person name="Yutin N."/>
            <person name="Ivanova N.N."/>
            <person name="Ortega D.R."/>
            <person name="Lee T.K."/>
            <person name="Vierheilig J."/>
            <person name="Daims H."/>
            <person name="Horn M."/>
            <person name="Wagner M."/>
            <person name="Jensen G.J."/>
            <person name="Kyrpides N.C."/>
            <person name="Koonin E.V."/>
            <person name="Woyke T."/>
        </authorList>
    </citation>
    <scope>NUCLEOTIDE SEQUENCE</scope>
    <source>
        <strain evidence="1">KNV1</strain>
    </source>
</reference>
<name>A0A1V0SLE0_9VIRU</name>
<proteinExistence type="predicted"/>
<protein>
    <submittedName>
        <fullName evidence="1">Uncharacterized protein</fullName>
    </submittedName>
</protein>
<gene>
    <name evidence="1" type="ORF">Klosneuvirus_6_6</name>
</gene>
<evidence type="ECO:0000313" key="1">
    <source>
        <dbReference type="EMBL" id="ARF12444.1"/>
    </source>
</evidence>
<sequence>MPNAIYGWVDNKNIYELLKNEYSEDDQKKLYNLLHYKVQNKLNDNKDIRPILGINKWTPDVYKKEQEENKSTFISVLYKTQYSAYDKINRLQTLIDRLNYKYAINLKINFYYNSIKGYKFILYFGDYFTNTSTQISFDNQKLNEYTSIWNRIKDKFPNDPPQVHFWG</sequence>
<organism evidence="1">
    <name type="scientific">Klosneuvirus KNV1</name>
    <dbReference type="NCBI Taxonomy" id="1977640"/>
    <lineage>
        <taxon>Viruses</taxon>
        <taxon>Varidnaviria</taxon>
        <taxon>Bamfordvirae</taxon>
        <taxon>Nucleocytoviricota</taxon>
        <taxon>Megaviricetes</taxon>
        <taxon>Imitervirales</taxon>
        <taxon>Mimiviridae</taxon>
        <taxon>Klosneuvirinae</taxon>
        <taxon>Klosneuvirus</taxon>
    </lineage>
</organism>